<evidence type="ECO:0000256" key="1">
    <source>
        <dbReference type="SAM" id="Phobius"/>
    </source>
</evidence>
<feature type="transmembrane region" description="Helical" evidence="1">
    <location>
        <begin position="297"/>
        <end position="317"/>
    </location>
</feature>
<organism evidence="2 3">
    <name type="scientific">Nocardioides currus</name>
    <dbReference type="NCBI Taxonomy" id="2133958"/>
    <lineage>
        <taxon>Bacteria</taxon>
        <taxon>Bacillati</taxon>
        <taxon>Actinomycetota</taxon>
        <taxon>Actinomycetes</taxon>
        <taxon>Propionibacteriales</taxon>
        <taxon>Nocardioidaceae</taxon>
        <taxon>Nocardioides</taxon>
    </lineage>
</organism>
<name>A0A2R7YZF5_9ACTN</name>
<feature type="transmembrane region" description="Helical" evidence="1">
    <location>
        <begin position="323"/>
        <end position="341"/>
    </location>
</feature>
<feature type="transmembrane region" description="Helical" evidence="1">
    <location>
        <begin position="78"/>
        <end position="99"/>
    </location>
</feature>
<evidence type="ECO:0000313" key="2">
    <source>
        <dbReference type="EMBL" id="PUA81753.1"/>
    </source>
</evidence>
<dbReference type="AlphaFoldDB" id="A0A2R7YZF5"/>
<keyword evidence="1" id="KW-0472">Membrane</keyword>
<dbReference type="EMBL" id="PYXZ01000002">
    <property type="protein sequence ID" value="PUA81753.1"/>
    <property type="molecule type" value="Genomic_DNA"/>
</dbReference>
<accession>A0A2R7YZF5</accession>
<keyword evidence="1" id="KW-0812">Transmembrane</keyword>
<dbReference type="OrthoDB" id="3778591at2"/>
<dbReference type="Proteomes" id="UP000244867">
    <property type="component" value="Unassembled WGS sequence"/>
</dbReference>
<feature type="transmembrane region" description="Helical" evidence="1">
    <location>
        <begin position="353"/>
        <end position="374"/>
    </location>
</feature>
<feature type="transmembrane region" description="Helical" evidence="1">
    <location>
        <begin position="266"/>
        <end position="285"/>
    </location>
</feature>
<feature type="transmembrane region" description="Helical" evidence="1">
    <location>
        <begin position="140"/>
        <end position="158"/>
    </location>
</feature>
<keyword evidence="1" id="KW-1133">Transmembrane helix</keyword>
<protein>
    <recommendedName>
        <fullName evidence="4">Glycosyltransferase RgtA/B/C/D-like domain-containing protein</fullName>
    </recommendedName>
</protein>
<keyword evidence="3" id="KW-1185">Reference proteome</keyword>
<dbReference type="RefSeq" id="WP_108343635.1">
    <property type="nucleotide sequence ID" value="NZ_PYXZ01000002.1"/>
</dbReference>
<gene>
    <name evidence="2" type="ORF">C7S10_06715</name>
</gene>
<reference evidence="2 3" key="1">
    <citation type="submission" date="2018-03" db="EMBL/GenBank/DDBJ databases">
        <authorList>
            <person name="Keele B.F."/>
        </authorList>
    </citation>
    <scope>NUCLEOTIDE SEQUENCE [LARGE SCALE GENOMIC DNA]</scope>
    <source>
        <strain evidence="2 3">IB-3</strain>
    </source>
</reference>
<evidence type="ECO:0000313" key="3">
    <source>
        <dbReference type="Proteomes" id="UP000244867"/>
    </source>
</evidence>
<evidence type="ECO:0008006" key="4">
    <source>
        <dbReference type="Google" id="ProtNLM"/>
    </source>
</evidence>
<sequence>MPLTRPTPRAVVALSMVAAVLGRIPSLQWPMRPDEAGFLLVARAWHPEPDSMFGTYWVDRPPPIIALFKLSDWIGGPYFIRVVAAVAAAVFVLAAAGTARRLADYAGARGADRIGAWVAVATAALTSQAAIDSVAAKGEILGLPVVMGACWFAIGALMRRSVWHAGAAGLLAVLAIGLKQNLFGGLVFGGVLLLGALLTKRLDRRDFTRLAGAALAGGTVPVLAVVGWGLVVGVRLSTLAFVTFGFRVEASEVLAQQPSSTIDARIHTLFLITIVSGLGALMLWFVLRVPRLVRRSVVPTAAVAAMLVVDSAGVFLSGSYWRTYLLVPIAPAVLALGLLLADEQLMARHWRHWIGLTTRVLVAFTVVSSAVSVVEWERTRNDYLPTEYLTGRAIGEAAQPGDTLVAYGGRADIQWASGLRSPYEHLWSLPMRTLDPDLDELGAILTGPDAPTWFVQSKRLDEWSEAGTDEIREELLEDYELVSIACGAYRIYHQRRLVRPELEVDCDQPFDRLVPIFT</sequence>
<feature type="transmembrane region" description="Helical" evidence="1">
    <location>
        <begin position="210"/>
        <end position="231"/>
    </location>
</feature>
<feature type="transmembrane region" description="Helical" evidence="1">
    <location>
        <begin position="170"/>
        <end position="198"/>
    </location>
</feature>
<comment type="caution">
    <text evidence="2">The sequence shown here is derived from an EMBL/GenBank/DDBJ whole genome shotgun (WGS) entry which is preliminary data.</text>
</comment>
<proteinExistence type="predicted"/>